<keyword evidence="3" id="KW-1185">Reference proteome</keyword>
<protein>
    <recommendedName>
        <fullName evidence="4">Early meiotic induction protein 1</fullName>
    </recommendedName>
</protein>
<feature type="region of interest" description="Disordered" evidence="1">
    <location>
        <begin position="228"/>
        <end position="267"/>
    </location>
</feature>
<dbReference type="Proteomes" id="UP001642501">
    <property type="component" value="Unassembled WGS sequence"/>
</dbReference>
<evidence type="ECO:0000313" key="2">
    <source>
        <dbReference type="EMBL" id="CAK7263377.1"/>
    </source>
</evidence>
<dbReference type="EMBL" id="CAWUOM010000004">
    <property type="protein sequence ID" value="CAK7263377.1"/>
    <property type="molecule type" value="Genomic_DNA"/>
</dbReference>
<proteinExistence type="predicted"/>
<feature type="compositionally biased region" description="Polar residues" evidence="1">
    <location>
        <begin position="16"/>
        <end position="36"/>
    </location>
</feature>
<evidence type="ECO:0000256" key="1">
    <source>
        <dbReference type="SAM" id="MobiDB-lite"/>
    </source>
</evidence>
<evidence type="ECO:0008006" key="4">
    <source>
        <dbReference type="Google" id="ProtNLM"/>
    </source>
</evidence>
<comment type="caution">
    <text evidence="2">The sequence shown here is derived from an EMBL/GenBank/DDBJ whole genome shotgun (WGS) entry which is preliminary data.</text>
</comment>
<organism evidence="2 3">
    <name type="scientific">Sporothrix epigloea</name>
    <dbReference type="NCBI Taxonomy" id="1892477"/>
    <lineage>
        <taxon>Eukaryota</taxon>
        <taxon>Fungi</taxon>
        <taxon>Dikarya</taxon>
        <taxon>Ascomycota</taxon>
        <taxon>Pezizomycotina</taxon>
        <taxon>Sordariomycetes</taxon>
        <taxon>Sordariomycetidae</taxon>
        <taxon>Ophiostomatales</taxon>
        <taxon>Ophiostomataceae</taxon>
        <taxon>Sporothrix</taxon>
    </lineage>
</organism>
<reference evidence="2 3" key="1">
    <citation type="submission" date="2024-01" db="EMBL/GenBank/DDBJ databases">
        <authorList>
            <person name="Allen C."/>
            <person name="Tagirdzhanova G."/>
        </authorList>
    </citation>
    <scope>NUCLEOTIDE SEQUENCE [LARGE SCALE GENOMIC DNA]</scope>
    <source>
        <strain evidence="2 3">CBS 573.63</strain>
    </source>
</reference>
<feature type="region of interest" description="Disordered" evidence="1">
    <location>
        <begin position="80"/>
        <end position="103"/>
    </location>
</feature>
<name>A0ABP0D5L0_9PEZI</name>
<dbReference type="InterPro" id="IPR021475">
    <property type="entry name" value="Pants/Emi1-like"/>
</dbReference>
<feature type="region of interest" description="Disordered" evidence="1">
    <location>
        <begin position="15"/>
        <end position="40"/>
    </location>
</feature>
<gene>
    <name evidence="2" type="ORF">SEPCBS57363_000546</name>
</gene>
<evidence type="ECO:0000313" key="3">
    <source>
        <dbReference type="Proteomes" id="UP001642501"/>
    </source>
</evidence>
<dbReference type="Pfam" id="PF11326">
    <property type="entry name" value="PANTS-like"/>
    <property type="match status" value="1"/>
</dbReference>
<sequence>MGWFWSSDLLPGEVAATSQKSPKTSSHPVAATTTSALPPAEVATKVHDGIPDNDPEVSKFVAMFQSGEFGRQDSQQVDPAVGRAAAQTPNDDRPLSAVGDTNEKRENLDIRERSLAEATLPVSMSCRQAFDLAWACQSPAGQWRAVYRHGGVRPCSDLWDDFWFCMRVKGYAEGPLKEEAVRSHYRKKEIDRYYLPGQPSSEDVWRTRTIDEVLPPGAVFQQNFQVVGGDQAQPKEAHDDDGREDATHVLADAERRRSIRQDMGYEK</sequence>
<dbReference type="PANTHER" id="PTHR28052:SF1">
    <property type="entry name" value="UPF0545 PROTEIN C22ORF39"/>
    <property type="match status" value="1"/>
</dbReference>
<feature type="compositionally biased region" description="Basic and acidic residues" evidence="1">
    <location>
        <begin position="233"/>
        <end position="267"/>
    </location>
</feature>
<accession>A0ABP0D5L0</accession>
<dbReference type="PANTHER" id="PTHR28052">
    <property type="entry name" value="UPF0545 PROTEIN C22ORF39"/>
    <property type="match status" value="1"/>
</dbReference>